<comment type="caution">
    <text evidence="1">The sequence shown here is derived from an EMBL/GenBank/DDBJ whole genome shotgun (WGS) entry which is preliminary data.</text>
</comment>
<gene>
    <name evidence="1" type="ORF">NM688_g6137</name>
</gene>
<accession>A0ACC1SJK3</accession>
<name>A0ACC1SJK3_9APHY</name>
<proteinExistence type="predicted"/>
<reference evidence="1" key="1">
    <citation type="submission" date="2022-07" db="EMBL/GenBank/DDBJ databases">
        <title>Genome Sequence of Phlebia brevispora.</title>
        <authorList>
            <person name="Buettner E."/>
        </authorList>
    </citation>
    <scope>NUCLEOTIDE SEQUENCE</scope>
    <source>
        <strain evidence="1">MPL23</strain>
    </source>
</reference>
<keyword evidence="2" id="KW-1185">Reference proteome</keyword>
<evidence type="ECO:0000313" key="2">
    <source>
        <dbReference type="Proteomes" id="UP001148662"/>
    </source>
</evidence>
<protein>
    <submittedName>
        <fullName evidence="1">Uncharacterized protein</fullName>
    </submittedName>
</protein>
<evidence type="ECO:0000313" key="1">
    <source>
        <dbReference type="EMBL" id="KAJ3541057.1"/>
    </source>
</evidence>
<dbReference type="Proteomes" id="UP001148662">
    <property type="component" value="Unassembled WGS sequence"/>
</dbReference>
<dbReference type="EMBL" id="JANHOG010001221">
    <property type="protein sequence ID" value="KAJ3541057.1"/>
    <property type="molecule type" value="Genomic_DNA"/>
</dbReference>
<sequence>MRSSLLVQCGVKRVLAAKLQDPRYPLWSYIAVDANDLAHPSSSAWQSALKHAYYAKKQWGTEMQVSSLLRCQSHTRKANQPTPVTVFVLALLSLPDRSPADIVLFLGFLCTFLQSMQMGKSIPVTVKRPKGGHIKGSATTSGNVKAV</sequence>
<organism evidence="1 2">
    <name type="scientific">Phlebia brevispora</name>
    <dbReference type="NCBI Taxonomy" id="194682"/>
    <lineage>
        <taxon>Eukaryota</taxon>
        <taxon>Fungi</taxon>
        <taxon>Dikarya</taxon>
        <taxon>Basidiomycota</taxon>
        <taxon>Agaricomycotina</taxon>
        <taxon>Agaricomycetes</taxon>
        <taxon>Polyporales</taxon>
        <taxon>Meruliaceae</taxon>
        <taxon>Phlebia</taxon>
    </lineage>
</organism>